<reference evidence="1 2" key="1">
    <citation type="journal article" date="2019" name="Commun. Biol.">
        <title>The bagworm genome reveals a unique fibroin gene that provides high tensile strength.</title>
        <authorList>
            <person name="Kono N."/>
            <person name="Nakamura H."/>
            <person name="Ohtoshi R."/>
            <person name="Tomita M."/>
            <person name="Numata K."/>
            <person name="Arakawa K."/>
        </authorList>
    </citation>
    <scope>NUCLEOTIDE SEQUENCE [LARGE SCALE GENOMIC DNA]</scope>
</reference>
<dbReference type="Proteomes" id="UP000299102">
    <property type="component" value="Unassembled WGS sequence"/>
</dbReference>
<evidence type="ECO:0000313" key="2">
    <source>
        <dbReference type="Proteomes" id="UP000299102"/>
    </source>
</evidence>
<accession>A0A4C1TFU0</accession>
<keyword evidence="2" id="KW-1185">Reference proteome</keyword>
<proteinExistence type="predicted"/>
<protein>
    <submittedName>
        <fullName evidence="1">Uncharacterized protein</fullName>
    </submittedName>
</protein>
<name>A0A4C1TFU0_EUMVA</name>
<evidence type="ECO:0000313" key="1">
    <source>
        <dbReference type="EMBL" id="GBP12318.1"/>
    </source>
</evidence>
<dbReference type="EMBL" id="BGZK01000051">
    <property type="protein sequence ID" value="GBP12318.1"/>
    <property type="molecule type" value="Genomic_DNA"/>
</dbReference>
<comment type="caution">
    <text evidence="1">The sequence shown here is derived from an EMBL/GenBank/DDBJ whole genome shotgun (WGS) entry which is preliminary data.</text>
</comment>
<organism evidence="1 2">
    <name type="scientific">Eumeta variegata</name>
    <name type="common">Bagworm moth</name>
    <name type="synonym">Eumeta japonica</name>
    <dbReference type="NCBI Taxonomy" id="151549"/>
    <lineage>
        <taxon>Eukaryota</taxon>
        <taxon>Metazoa</taxon>
        <taxon>Ecdysozoa</taxon>
        <taxon>Arthropoda</taxon>
        <taxon>Hexapoda</taxon>
        <taxon>Insecta</taxon>
        <taxon>Pterygota</taxon>
        <taxon>Neoptera</taxon>
        <taxon>Endopterygota</taxon>
        <taxon>Lepidoptera</taxon>
        <taxon>Glossata</taxon>
        <taxon>Ditrysia</taxon>
        <taxon>Tineoidea</taxon>
        <taxon>Psychidae</taxon>
        <taxon>Oiketicinae</taxon>
        <taxon>Eumeta</taxon>
    </lineage>
</organism>
<dbReference type="AlphaFoldDB" id="A0A4C1TFU0"/>
<sequence>MGRSEPDARSGPRALWSITAAAGLRSVCIFSVRLLATGSANSGWFYTPVTPNLDCSLRLYIYIPFGTTGLVPFRHYYWLKGFLGKYPLQRQEFPNVLDAFSKVKRILVPRKSLDAWERGGIWGPPKSGGPERGAPPYRMRTKFIFDLRKGSRDWLRSKTQIDRILIFNQVDTARLRDK</sequence>
<gene>
    <name evidence="1" type="ORF">EVAR_75759_1</name>
</gene>